<proteinExistence type="predicted"/>
<dbReference type="InterPro" id="IPR014197">
    <property type="entry name" value="Sporulation_prot_YunB"/>
</dbReference>
<dbReference type="RefSeq" id="WP_094044867.1">
    <property type="nucleotide sequence ID" value="NZ_CP117248.1"/>
</dbReference>
<evidence type="ECO:0000313" key="3">
    <source>
        <dbReference type="Proteomes" id="UP000215301"/>
    </source>
</evidence>
<evidence type="ECO:0000313" key="2">
    <source>
        <dbReference type="EMBL" id="OXT07806.1"/>
    </source>
</evidence>
<comment type="caution">
    <text evidence="2">The sequence shown here is derived from an EMBL/GenBank/DDBJ whole genome shotgun (WGS) entry which is preliminary data.</text>
</comment>
<name>A0A231VJG5_THETR</name>
<dbReference type="PIRSF" id="PIRSF021383">
    <property type="entry name" value="YunB"/>
    <property type="match status" value="1"/>
</dbReference>
<protein>
    <submittedName>
        <fullName evidence="2">Sporulation protein YunB</fullName>
    </submittedName>
</protein>
<keyword evidence="1" id="KW-1133">Transmembrane helix</keyword>
<dbReference type="Pfam" id="PF09560">
    <property type="entry name" value="Spore_YunB"/>
    <property type="match status" value="1"/>
</dbReference>
<keyword evidence="1" id="KW-0472">Membrane</keyword>
<reference evidence="2 3" key="1">
    <citation type="submission" date="2017-06" db="EMBL/GenBank/DDBJ databases">
        <title>Isolation and characterization of a thermophilic and butanogenic Thermoanaerobacterium thermosaccharolyticum M5 capable of efficient degradation of hemicellulose.</title>
        <authorList>
            <person name="Xin F."/>
            <person name="Jiang Y."/>
        </authorList>
    </citation>
    <scope>NUCLEOTIDE SEQUENCE [LARGE SCALE GENOMIC DNA]</scope>
    <source>
        <strain evidence="2 3">M5</strain>
    </source>
</reference>
<dbReference type="Proteomes" id="UP000215301">
    <property type="component" value="Unassembled WGS sequence"/>
</dbReference>
<dbReference type="AlphaFoldDB" id="A0A231VJG5"/>
<sequence>MRRKRWGRRRLKLYEINKNYIYIFLIFFLISIIYSFVAYRLRPALLKASETVAQEVAVKSINKSINEKILKGIQYNDLINVRTDKNGKVSMLQANTIEMNILSTKITQAVQDNLNSIGSVYVKLPLGSLISKDIFANTGPRIKVGLLPIGSVYVDFQSSFEPAGINQTRHIIYLYIKTNIQIIAPLASKQIQVSTHMPIADSIIVGDVPASYVDVNGNKYTVPVPNGDSKINIESN</sequence>
<feature type="transmembrane region" description="Helical" evidence="1">
    <location>
        <begin position="20"/>
        <end position="39"/>
    </location>
</feature>
<keyword evidence="1" id="KW-0812">Transmembrane</keyword>
<evidence type="ECO:0000256" key="1">
    <source>
        <dbReference type="SAM" id="Phobius"/>
    </source>
</evidence>
<accession>A0A231VJG5</accession>
<gene>
    <name evidence="2" type="primary">yunB</name>
    <name evidence="2" type="ORF">CE561_06120</name>
</gene>
<organism evidence="2 3">
    <name type="scientific">Thermoanaerobacterium thermosaccharolyticum</name>
    <name type="common">Clostridium thermosaccharolyticum</name>
    <dbReference type="NCBI Taxonomy" id="1517"/>
    <lineage>
        <taxon>Bacteria</taxon>
        <taxon>Bacillati</taxon>
        <taxon>Bacillota</taxon>
        <taxon>Clostridia</taxon>
        <taxon>Thermoanaerobacterales</taxon>
        <taxon>Thermoanaerobacteraceae</taxon>
        <taxon>Thermoanaerobacterium</taxon>
    </lineage>
</organism>
<dbReference type="NCBIfam" id="TIGR02832">
    <property type="entry name" value="spo_yunB"/>
    <property type="match status" value="1"/>
</dbReference>
<dbReference type="EMBL" id="NKHD01000019">
    <property type="protein sequence ID" value="OXT07806.1"/>
    <property type="molecule type" value="Genomic_DNA"/>
</dbReference>